<organism evidence="2 3">
    <name type="scientific">Meloidogyne incognita</name>
    <name type="common">Southern root-knot nematode worm</name>
    <name type="synonym">Oxyuris incognita</name>
    <dbReference type="NCBI Taxonomy" id="6306"/>
    <lineage>
        <taxon>Eukaryota</taxon>
        <taxon>Metazoa</taxon>
        <taxon>Ecdysozoa</taxon>
        <taxon>Nematoda</taxon>
        <taxon>Chromadorea</taxon>
        <taxon>Rhabditida</taxon>
        <taxon>Tylenchina</taxon>
        <taxon>Tylenchomorpha</taxon>
        <taxon>Tylenchoidea</taxon>
        <taxon>Meloidogynidae</taxon>
        <taxon>Meloidogyninae</taxon>
        <taxon>Meloidogyne</taxon>
        <taxon>Meloidogyne incognita group</taxon>
    </lineage>
</organism>
<accession>A0A914MVE0</accession>
<keyword evidence="1" id="KW-0472">Membrane</keyword>
<keyword evidence="1" id="KW-1133">Transmembrane helix</keyword>
<evidence type="ECO:0000313" key="2">
    <source>
        <dbReference type="Proteomes" id="UP000887563"/>
    </source>
</evidence>
<evidence type="ECO:0000313" key="3">
    <source>
        <dbReference type="WBParaSite" id="Minc3s02258g29115"/>
    </source>
</evidence>
<proteinExistence type="predicted"/>
<evidence type="ECO:0000256" key="1">
    <source>
        <dbReference type="SAM" id="Phobius"/>
    </source>
</evidence>
<keyword evidence="2" id="KW-1185">Reference proteome</keyword>
<reference evidence="3" key="1">
    <citation type="submission" date="2022-11" db="UniProtKB">
        <authorList>
            <consortium name="WormBaseParasite"/>
        </authorList>
    </citation>
    <scope>IDENTIFICATION</scope>
</reference>
<dbReference type="WBParaSite" id="Minc3s02258g29115">
    <property type="protein sequence ID" value="Minc3s02258g29115"/>
    <property type="gene ID" value="Minc3s02258g29115"/>
</dbReference>
<name>A0A914MVE0_MELIC</name>
<keyword evidence="1" id="KW-0812">Transmembrane</keyword>
<dbReference type="AlphaFoldDB" id="A0A914MVE0"/>
<dbReference type="Proteomes" id="UP000887563">
    <property type="component" value="Unplaced"/>
</dbReference>
<sequence length="179" mass="20463">MDIRGFGASYPYYLTLNKQYPYPSVSGYICVLSVFMCTFTLTDILYNQFFVPYSTAERELNILRNKVKEQIEDSNNLNVFVTLMKDLTISWNQPKDCILLSAFLANADLAESAHFVTSIINHDIMKALHFGGVCSYTAYEDDQIAIDINIEDLTNLALDILKFVQGWLQTKLVNNINIY</sequence>
<protein>
    <submittedName>
        <fullName evidence="3">Uncharacterized protein</fullName>
    </submittedName>
</protein>
<feature type="transmembrane region" description="Helical" evidence="1">
    <location>
        <begin position="25"/>
        <end position="46"/>
    </location>
</feature>